<keyword evidence="2" id="KW-1185">Reference proteome</keyword>
<accession>A0ACD5WU36</accession>
<evidence type="ECO:0000313" key="1">
    <source>
        <dbReference type="EnsemblPlants" id="AVESA.00010b.r2.4CG1265330.1.CDS"/>
    </source>
</evidence>
<sequence length="278" mass="30308">MGRALRPAMATPPATASSTARSHHLPWPLAAASRANRTRLVCAKRVSSAGAPPQSWAPRHAATTTSRAAGAGAPSSASPDAVTYSSSIDTDMPLYEPPGVSFDEYLQDRPRVFRAMFPDESRSQRLSDEEWRIQMLPLEFLLITVRPVVVMQLRNRGGGGLDLRITEWELRGLESGYTPASFDLGVRGSLYADRGRRRGARLRGHLEISITVALPPPLRIVPEGVLRGVAESVLSTLAERMKRDVDVGLVADFRRFRMEKAASRAAGTAAVVRADREV</sequence>
<proteinExistence type="predicted"/>
<name>A0ACD5WU36_AVESA</name>
<protein>
    <submittedName>
        <fullName evidence="1">Uncharacterized protein</fullName>
    </submittedName>
</protein>
<organism evidence="1 2">
    <name type="scientific">Avena sativa</name>
    <name type="common">Oat</name>
    <dbReference type="NCBI Taxonomy" id="4498"/>
    <lineage>
        <taxon>Eukaryota</taxon>
        <taxon>Viridiplantae</taxon>
        <taxon>Streptophyta</taxon>
        <taxon>Embryophyta</taxon>
        <taxon>Tracheophyta</taxon>
        <taxon>Spermatophyta</taxon>
        <taxon>Magnoliopsida</taxon>
        <taxon>Liliopsida</taxon>
        <taxon>Poales</taxon>
        <taxon>Poaceae</taxon>
        <taxon>BOP clade</taxon>
        <taxon>Pooideae</taxon>
        <taxon>Poodae</taxon>
        <taxon>Poeae</taxon>
        <taxon>Poeae Chloroplast Group 1 (Aveneae type)</taxon>
        <taxon>Aveninae</taxon>
        <taxon>Avena</taxon>
    </lineage>
</organism>
<evidence type="ECO:0000313" key="2">
    <source>
        <dbReference type="Proteomes" id="UP001732700"/>
    </source>
</evidence>
<dbReference type="EnsemblPlants" id="AVESA.00010b.r2.4CG1265330.1">
    <property type="protein sequence ID" value="AVESA.00010b.r2.4CG1265330.1.CDS"/>
    <property type="gene ID" value="AVESA.00010b.r2.4CG1265330"/>
</dbReference>
<dbReference type="Proteomes" id="UP001732700">
    <property type="component" value="Chromosome 4C"/>
</dbReference>
<reference evidence="1" key="2">
    <citation type="submission" date="2025-09" db="UniProtKB">
        <authorList>
            <consortium name="EnsemblPlants"/>
        </authorList>
    </citation>
    <scope>IDENTIFICATION</scope>
</reference>
<reference evidence="1" key="1">
    <citation type="submission" date="2021-05" db="EMBL/GenBank/DDBJ databases">
        <authorList>
            <person name="Scholz U."/>
            <person name="Mascher M."/>
            <person name="Fiebig A."/>
        </authorList>
    </citation>
    <scope>NUCLEOTIDE SEQUENCE [LARGE SCALE GENOMIC DNA]</scope>
</reference>